<evidence type="ECO:0000256" key="8">
    <source>
        <dbReference type="SAM" id="MobiDB-lite"/>
    </source>
</evidence>
<organism evidence="9 10">
    <name type="scientific">Hemibagrus wyckioides</name>
    <dbReference type="NCBI Taxonomy" id="337641"/>
    <lineage>
        <taxon>Eukaryota</taxon>
        <taxon>Metazoa</taxon>
        <taxon>Chordata</taxon>
        <taxon>Craniata</taxon>
        <taxon>Vertebrata</taxon>
        <taxon>Euteleostomi</taxon>
        <taxon>Actinopterygii</taxon>
        <taxon>Neopterygii</taxon>
        <taxon>Teleostei</taxon>
        <taxon>Ostariophysi</taxon>
        <taxon>Siluriformes</taxon>
        <taxon>Bagridae</taxon>
        <taxon>Hemibagrus</taxon>
    </lineage>
</organism>
<gene>
    <name evidence="9" type="ORF">KOW79_010985</name>
</gene>
<comment type="similarity">
    <text evidence="2">Belongs to the RRP17 family.</text>
</comment>
<keyword evidence="6" id="KW-0539">Nucleus</keyword>
<feature type="region of interest" description="Disordered" evidence="8">
    <location>
        <begin position="1"/>
        <end position="68"/>
    </location>
</feature>
<keyword evidence="4" id="KW-0699">rRNA-binding</keyword>
<evidence type="ECO:0000313" key="9">
    <source>
        <dbReference type="EMBL" id="KAG7326060.1"/>
    </source>
</evidence>
<feature type="coiled-coil region" evidence="7">
    <location>
        <begin position="90"/>
        <end position="136"/>
    </location>
</feature>
<dbReference type="GO" id="GO:0019843">
    <property type="term" value="F:rRNA binding"/>
    <property type="evidence" value="ECO:0007669"/>
    <property type="project" value="UniProtKB-KW"/>
</dbReference>
<evidence type="ECO:0000256" key="1">
    <source>
        <dbReference type="ARBA" id="ARBA00004604"/>
    </source>
</evidence>
<dbReference type="PANTHER" id="PTHR14577">
    <property type="entry name" value="NUCLEOLAR PROTEIN 12"/>
    <property type="match status" value="1"/>
</dbReference>
<dbReference type="Proteomes" id="UP000824219">
    <property type="component" value="Linkage Group LG12"/>
</dbReference>
<evidence type="ECO:0000313" key="10">
    <source>
        <dbReference type="Proteomes" id="UP000824219"/>
    </source>
</evidence>
<feature type="compositionally biased region" description="Basic and acidic residues" evidence="8">
    <location>
        <begin position="235"/>
        <end position="250"/>
    </location>
</feature>
<dbReference type="GO" id="GO:0005730">
    <property type="term" value="C:nucleolus"/>
    <property type="evidence" value="ECO:0007669"/>
    <property type="project" value="UniProtKB-SubCell"/>
</dbReference>
<feature type="region of interest" description="Disordered" evidence="8">
    <location>
        <begin position="178"/>
        <end position="280"/>
    </location>
</feature>
<dbReference type="InterPro" id="IPR019186">
    <property type="entry name" value="Nucleolar_protein_12"/>
</dbReference>
<evidence type="ECO:0000256" key="7">
    <source>
        <dbReference type="SAM" id="Coils"/>
    </source>
</evidence>
<dbReference type="EMBL" id="JAHKSW010000012">
    <property type="protein sequence ID" value="KAG7326060.1"/>
    <property type="molecule type" value="Genomic_DNA"/>
</dbReference>
<feature type="compositionally biased region" description="Basic residues" evidence="8">
    <location>
        <begin position="256"/>
        <end position="274"/>
    </location>
</feature>
<dbReference type="PANTHER" id="PTHR14577:SF0">
    <property type="entry name" value="NUCLEOLAR PROTEIN 12"/>
    <property type="match status" value="1"/>
</dbReference>
<keyword evidence="10" id="KW-1185">Reference proteome</keyword>
<dbReference type="OrthoDB" id="551633at2759"/>
<accession>A0A9D3SJJ7</accession>
<keyword evidence="5 7" id="KW-0175">Coiled coil</keyword>
<evidence type="ECO:0000256" key="3">
    <source>
        <dbReference type="ARBA" id="ARBA00015520"/>
    </source>
</evidence>
<reference evidence="9 10" key="1">
    <citation type="submission" date="2021-06" db="EMBL/GenBank/DDBJ databases">
        <title>Chromosome-level genome assembly of the red-tail catfish (Hemibagrus wyckioides).</title>
        <authorList>
            <person name="Shao F."/>
        </authorList>
    </citation>
    <scope>NUCLEOTIDE SEQUENCE [LARGE SCALE GENOMIC DNA]</scope>
    <source>
        <strain evidence="9">EC202008001</strain>
        <tissue evidence="9">Blood</tissue>
    </source>
</reference>
<evidence type="ECO:0000256" key="2">
    <source>
        <dbReference type="ARBA" id="ARBA00007175"/>
    </source>
</evidence>
<comment type="caution">
    <text evidence="9">The sequence shown here is derived from an EMBL/GenBank/DDBJ whole genome shotgun (WGS) entry which is preliminary data.</text>
</comment>
<dbReference type="Pfam" id="PF09805">
    <property type="entry name" value="Nop25"/>
    <property type="match status" value="1"/>
</dbReference>
<sequence length="280" mass="31940">MREDGVEKFILPAPRNGVSQHCEQHGPGSVTHTGPDVDRTHVKMGKPRKHGQFKDGNKHKHKPGFKNRQNKRLVMFDDKDRHEFLTGFHKRKVERRKAAVEEIKNKLKEEQKRVREERHKEYLKMLKERKEALEDADELDDVITSTTESVQYDHPNHTVTVTTISDLDLSGAQLLEALTNHKAAGGDGGGDERGDEEERVEALPRKAGNPLLSKKIQSLSASLNSFTKQKKNRKGKQDSRGRSQQGDRKSSVAVGNKHRLGKTTKKQRRKRTGRKERSQD</sequence>
<dbReference type="AlphaFoldDB" id="A0A9D3SJJ7"/>
<feature type="compositionally biased region" description="Basic residues" evidence="8">
    <location>
        <begin position="42"/>
        <end position="68"/>
    </location>
</feature>
<name>A0A9D3SJJ7_9TELE</name>
<feature type="compositionally biased region" description="Polar residues" evidence="8">
    <location>
        <begin position="215"/>
        <end position="227"/>
    </location>
</feature>
<evidence type="ECO:0000256" key="5">
    <source>
        <dbReference type="ARBA" id="ARBA00023054"/>
    </source>
</evidence>
<proteinExistence type="inferred from homology"/>
<evidence type="ECO:0000256" key="4">
    <source>
        <dbReference type="ARBA" id="ARBA00022730"/>
    </source>
</evidence>
<evidence type="ECO:0000256" key="6">
    <source>
        <dbReference type="ARBA" id="ARBA00023242"/>
    </source>
</evidence>
<keyword evidence="4" id="KW-0694">RNA-binding</keyword>
<comment type="subcellular location">
    <subcellularLocation>
        <location evidence="1">Nucleus</location>
        <location evidence="1">Nucleolus</location>
    </subcellularLocation>
</comment>
<protein>
    <recommendedName>
        <fullName evidence="3">Nucleolar protein 12</fullName>
    </recommendedName>
</protein>